<feature type="transmembrane region" description="Helical" evidence="8">
    <location>
        <begin position="20"/>
        <end position="41"/>
    </location>
</feature>
<gene>
    <name evidence="10" type="ORF">ACFQ1O_06410</name>
</gene>
<keyword evidence="4 7" id="KW-0812">Transmembrane</keyword>
<feature type="transmembrane region" description="Helical" evidence="8">
    <location>
        <begin position="53"/>
        <end position="74"/>
    </location>
</feature>
<dbReference type="PANTHER" id="PTHR11403:SF2">
    <property type="entry name" value="CYTOCHROME BO(3) UBIQUINOL OXIDASE SUBUNIT 3"/>
    <property type="match status" value="1"/>
</dbReference>
<reference evidence="11" key="1">
    <citation type="journal article" date="2019" name="Int. J. Syst. Evol. Microbiol.">
        <title>The Global Catalogue of Microorganisms (GCM) 10K type strain sequencing project: providing services to taxonomists for standard genome sequencing and annotation.</title>
        <authorList>
            <consortium name="The Broad Institute Genomics Platform"/>
            <consortium name="The Broad Institute Genome Sequencing Center for Infectious Disease"/>
            <person name="Wu L."/>
            <person name="Ma J."/>
        </authorList>
    </citation>
    <scope>NUCLEOTIDE SEQUENCE [LARGE SCALE GENOMIC DNA]</scope>
    <source>
        <strain evidence="11">CCUG 62114</strain>
    </source>
</reference>
<keyword evidence="5 8" id="KW-1133">Transmembrane helix</keyword>
<organism evidence="10 11">
    <name type="scientific">Pseudofulvibacter geojedonensis</name>
    <dbReference type="NCBI Taxonomy" id="1123758"/>
    <lineage>
        <taxon>Bacteria</taxon>
        <taxon>Pseudomonadati</taxon>
        <taxon>Bacteroidota</taxon>
        <taxon>Flavobacteriia</taxon>
        <taxon>Flavobacteriales</taxon>
        <taxon>Flavobacteriaceae</taxon>
        <taxon>Pseudofulvibacter</taxon>
    </lineage>
</organism>
<keyword evidence="3" id="KW-1003">Cell membrane</keyword>
<dbReference type="RefSeq" id="WP_377714527.1">
    <property type="nucleotide sequence ID" value="NZ_JBHTJM010000006.1"/>
</dbReference>
<dbReference type="InterPro" id="IPR000298">
    <property type="entry name" value="Cyt_c_oxidase-like_su3"/>
</dbReference>
<evidence type="ECO:0000313" key="11">
    <source>
        <dbReference type="Proteomes" id="UP001596997"/>
    </source>
</evidence>
<name>A0ABW3I1F7_9FLAO</name>
<dbReference type="PANTHER" id="PTHR11403">
    <property type="entry name" value="CYTOCHROME C OXIDASE SUBUNIT III"/>
    <property type="match status" value="1"/>
</dbReference>
<evidence type="ECO:0000256" key="6">
    <source>
        <dbReference type="ARBA" id="ARBA00023136"/>
    </source>
</evidence>
<comment type="caution">
    <text evidence="10">The sequence shown here is derived from an EMBL/GenBank/DDBJ whole genome shotgun (WGS) entry which is preliminary data.</text>
</comment>
<evidence type="ECO:0000256" key="3">
    <source>
        <dbReference type="ARBA" id="ARBA00022475"/>
    </source>
</evidence>
<dbReference type="InterPro" id="IPR035973">
    <property type="entry name" value="Cyt_c_oxidase_su3-like_sf"/>
</dbReference>
<dbReference type="Pfam" id="PF00510">
    <property type="entry name" value="COX3"/>
    <property type="match status" value="1"/>
</dbReference>
<evidence type="ECO:0000313" key="10">
    <source>
        <dbReference type="EMBL" id="MFD0963630.1"/>
    </source>
</evidence>
<feature type="domain" description="Heme-copper oxidase subunit III family profile" evidence="9">
    <location>
        <begin position="1"/>
        <end position="194"/>
    </location>
</feature>
<accession>A0ABW3I1F7</accession>
<evidence type="ECO:0000256" key="4">
    <source>
        <dbReference type="ARBA" id="ARBA00022692"/>
    </source>
</evidence>
<dbReference type="Proteomes" id="UP001596997">
    <property type="component" value="Unassembled WGS sequence"/>
</dbReference>
<comment type="subcellular location">
    <subcellularLocation>
        <location evidence="1 7">Cell membrane</location>
        <topology evidence="1 7">Multi-pass membrane protein</topology>
    </subcellularLocation>
</comment>
<dbReference type="InterPro" id="IPR013833">
    <property type="entry name" value="Cyt_c_oxidase_su3_a-hlx"/>
</dbReference>
<feature type="transmembrane region" description="Helical" evidence="8">
    <location>
        <begin position="175"/>
        <end position="193"/>
    </location>
</feature>
<keyword evidence="6 8" id="KW-0472">Membrane</keyword>
<proteinExistence type="inferred from homology"/>
<dbReference type="InterPro" id="IPR024791">
    <property type="entry name" value="Cyt_c/ubiquinol_Oxase_su3"/>
</dbReference>
<dbReference type="PROSITE" id="PS50253">
    <property type="entry name" value="COX3"/>
    <property type="match status" value="1"/>
</dbReference>
<evidence type="ECO:0000256" key="5">
    <source>
        <dbReference type="ARBA" id="ARBA00022989"/>
    </source>
</evidence>
<evidence type="ECO:0000256" key="2">
    <source>
        <dbReference type="ARBA" id="ARBA00010581"/>
    </source>
</evidence>
<evidence type="ECO:0000256" key="8">
    <source>
        <dbReference type="SAM" id="Phobius"/>
    </source>
</evidence>
<dbReference type="EMBL" id="JBHTJM010000006">
    <property type="protein sequence ID" value="MFD0963630.1"/>
    <property type="molecule type" value="Genomic_DNA"/>
</dbReference>
<dbReference type="SUPFAM" id="SSF81452">
    <property type="entry name" value="Cytochrome c oxidase subunit III-like"/>
    <property type="match status" value="1"/>
</dbReference>
<dbReference type="Gene3D" id="1.20.120.80">
    <property type="entry name" value="Cytochrome c oxidase, subunit III, four-helix bundle"/>
    <property type="match status" value="1"/>
</dbReference>
<evidence type="ECO:0000259" key="9">
    <source>
        <dbReference type="PROSITE" id="PS50253"/>
    </source>
</evidence>
<protein>
    <submittedName>
        <fullName evidence="10">Heme-copper oxidase subunit III</fullName>
    </submittedName>
</protein>
<comment type="similarity">
    <text evidence="2 7">Belongs to the cytochrome c oxidase subunit 3 family.</text>
</comment>
<sequence length="194" mass="22166">MDLTQGSHQEKTNRAKKMMLWFGMLSMFMTFAGLTSAVIVSKSRPDWINNFEIPQALFFSTIAIVLSSVVIHFAKKQITAGNASQGLILLIITLFLGLAFVYFQFSGFNFIRESSGVHFTGPTSNVTTSFMYILMVLHLAHLVSGVIVLLVVIYNHYKQRYSNGKTLGLELGVSFWHFLDFLWVYLFLFFYFVR</sequence>
<feature type="transmembrane region" description="Helical" evidence="8">
    <location>
        <begin position="86"/>
        <end position="111"/>
    </location>
</feature>
<feature type="transmembrane region" description="Helical" evidence="8">
    <location>
        <begin position="131"/>
        <end position="154"/>
    </location>
</feature>
<keyword evidence="11" id="KW-1185">Reference proteome</keyword>
<evidence type="ECO:0000256" key="7">
    <source>
        <dbReference type="RuleBase" id="RU003376"/>
    </source>
</evidence>
<evidence type="ECO:0000256" key="1">
    <source>
        <dbReference type="ARBA" id="ARBA00004651"/>
    </source>
</evidence>